<name>A0ABP0GBC1_CLALP</name>
<protein>
    <submittedName>
        <fullName evidence="1">Uncharacterized protein</fullName>
    </submittedName>
</protein>
<reference evidence="1 2" key="1">
    <citation type="submission" date="2024-02" db="EMBL/GenBank/DDBJ databases">
        <authorList>
            <person name="Daric V."/>
            <person name="Darras S."/>
        </authorList>
    </citation>
    <scope>NUCLEOTIDE SEQUENCE [LARGE SCALE GENOMIC DNA]</scope>
</reference>
<gene>
    <name evidence="1" type="ORF">CVLEPA_LOCUS21070</name>
</gene>
<accession>A0ABP0GBC1</accession>
<dbReference type="Proteomes" id="UP001642483">
    <property type="component" value="Unassembled WGS sequence"/>
</dbReference>
<sequence length="109" mass="12481">MPLKNTTRKTEAAALLKSTEVLSETNNIDLSTWKQFARNRIVWRSAARNGTICSTRRRESSRRKTEKIERSDFKNHVLLQLFRATCAHNSFNIAWVCRAILGTGTGTRD</sequence>
<dbReference type="EMBL" id="CAWYQH010000108">
    <property type="protein sequence ID" value="CAK8689090.1"/>
    <property type="molecule type" value="Genomic_DNA"/>
</dbReference>
<proteinExistence type="predicted"/>
<keyword evidence="2" id="KW-1185">Reference proteome</keyword>
<comment type="caution">
    <text evidence="1">The sequence shown here is derived from an EMBL/GenBank/DDBJ whole genome shotgun (WGS) entry which is preliminary data.</text>
</comment>
<organism evidence="1 2">
    <name type="scientific">Clavelina lepadiformis</name>
    <name type="common">Light-bulb sea squirt</name>
    <name type="synonym">Ascidia lepadiformis</name>
    <dbReference type="NCBI Taxonomy" id="159417"/>
    <lineage>
        <taxon>Eukaryota</taxon>
        <taxon>Metazoa</taxon>
        <taxon>Chordata</taxon>
        <taxon>Tunicata</taxon>
        <taxon>Ascidiacea</taxon>
        <taxon>Aplousobranchia</taxon>
        <taxon>Clavelinidae</taxon>
        <taxon>Clavelina</taxon>
    </lineage>
</organism>
<evidence type="ECO:0000313" key="1">
    <source>
        <dbReference type="EMBL" id="CAK8689090.1"/>
    </source>
</evidence>
<evidence type="ECO:0000313" key="2">
    <source>
        <dbReference type="Proteomes" id="UP001642483"/>
    </source>
</evidence>